<feature type="domain" description="Ribonuclease PIN" evidence="5">
    <location>
        <begin position="16"/>
        <end position="85"/>
    </location>
</feature>
<keyword evidence="7" id="KW-1185">Reference proteome</keyword>
<dbReference type="PANTHER" id="PTHR12814:SF2">
    <property type="entry name" value="RNA-BINDING PROTEIN NOB1"/>
    <property type="match status" value="1"/>
</dbReference>
<dbReference type="GO" id="GO:0016787">
    <property type="term" value="F:hydrolase activity"/>
    <property type="evidence" value="ECO:0007669"/>
    <property type="project" value="UniProtKB-KW"/>
</dbReference>
<evidence type="ECO:0000259" key="5">
    <source>
        <dbReference type="Pfam" id="PF17146"/>
    </source>
</evidence>
<dbReference type="PANTHER" id="PTHR12814">
    <property type="entry name" value="RNA-BINDING PROTEIN NOB1"/>
    <property type="match status" value="1"/>
</dbReference>
<evidence type="ECO:0000313" key="6">
    <source>
        <dbReference type="EMBL" id="KNE64942.1"/>
    </source>
</evidence>
<reference evidence="6 7" key="1">
    <citation type="submission" date="2009-11" db="EMBL/GenBank/DDBJ databases">
        <title>Annotation of Allomyces macrogynus ATCC 38327.</title>
        <authorList>
            <consortium name="The Broad Institute Genome Sequencing Platform"/>
            <person name="Russ C."/>
            <person name="Cuomo C."/>
            <person name="Burger G."/>
            <person name="Gray M.W."/>
            <person name="Holland P.W.H."/>
            <person name="King N."/>
            <person name="Lang F.B.F."/>
            <person name="Roger A.J."/>
            <person name="Ruiz-Trillo I."/>
            <person name="Young S.K."/>
            <person name="Zeng Q."/>
            <person name="Gargeya S."/>
            <person name="Fitzgerald M."/>
            <person name="Haas B."/>
            <person name="Abouelleil A."/>
            <person name="Alvarado L."/>
            <person name="Arachchi H.M."/>
            <person name="Berlin A."/>
            <person name="Chapman S.B."/>
            <person name="Gearin G."/>
            <person name="Goldberg J."/>
            <person name="Griggs A."/>
            <person name="Gujja S."/>
            <person name="Hansen M."/>
            <person name="Heiman D."/>
            <person name="Howarth C."/>
            <person name="Larimer J."/>
            <person name="Lui A."/>
            <person name="MacDonald P.J.P."/>
            <person name="McCowen C."/>
            <person name="Montmayeur A."/>
            <person name="Murphy C."/>
            <person name="Neiman D."/>
            <person name="Pearson M."/>
            <person name="Priest M."/>
            <person name="Roberts A."/>
            <person name="Saif S."/>
            <person name="Shea T."/>
            <person name="Sisk P."/>
            <person name="Stolte C."/>
            <person name="Sykes S."/>
            <person name="Wortman J."/>
            <person name="Nusbaum C."/>
            <person name="Birren B."/>
        </authorList>
    </citation>
    <scope>NUCLEOTIDE SEQUENCE [LARGE SCALE GENOMIC DNA]</scope>
    <source>
        <strain evidence="6 7">ATCC 38327</strain>
    </source>
</reference>
<name>A0A0L0SR04_ALLM3</name>
<proteinExistence type="predicted"/>
<dbReference type="VEuPathDB" id="FungiDB:AMAG_10607"/>
<dbReference type="OrthoDB" id="446759at2759"/>
<sequence length="114" mass="13294">MTNPPAPNPSHKTRILVLDTAPLIKQIPLYHVAERFITIPDVLNEVRDERAREYLMRLPFRIETRTGDFPSLSLVDLRVLALTGMLNWEEDGLDAIRTEPRRPDEPNKKNRRRV</sequence>
<evidence type="ECO:0000313" key="7">
    <source>
        <dbReference type="Proteomes" id="UP000054350"/>
    </source>
</evidence>
<dbReference type="Proteomes" id="UP000054350">
    <property type="component" value="Unassembled WGS sequence"/>
</dbReference>
<dbReference type="InterPro" id="IPR039907">
    <property type="entry name" value="NOB1"/>
</dbReference>
<evidence type="ECO:0000256" key="3">
    <source>
        <dbReference type="ARBA" id="ARBA00022801"/>
    </source>
</evidence>
<dbReference type="STRING" id="578462.A0A0L0SR04"/>
<evidence type="ECO:0000256" key="4">
    <source>
        <dbReference type="SAM" id="MobiDB-lite"/>
    </source>
</evidence>
<organism evidence="6 7">
    <name type="scientific">Allomyces macrogynus (strain ATCC 38327)</name>
    <name type="common">Allomyces javanicus var. macrogynus</name>
    <dbReference type="NCBI Taxonomy" id="578462"/>
    <lineage>
        <taxon>Eukaryota</taxon>
        <taxon>Fungi</taxon>
        <taxon>Fungi incertae sedis</taxon>
        <taxon>Blastocladiomycota</taxon>
        <taxon>Blastocladiomycetes</taxon>
        <taxon>Blastocladiales</taxon>
        <taxon>Blastocladiaceae</taxon>
        <taxon>Allomyces</taxon>
    </lineage>
</organism>
<dbReference type="eggNOG" id="KOG2463">
    <property type="taxonomic scope" value="Eukaryota"/>
</dbReference>
<accession>A0A0L0SR04</accession>
<keyword evidence="2" id="KW-0479">Metal-binding</keyword>
<dbReference type="GO" id="GO:0030688">
    <property type="term" value="C:preribosome, small subunit precursor"/>
    <property type="evidence" value="ECO:0007669"/>
    <property type="project" value="TreeGrafter"/>
</dbReference>
<evidence type="ECO:0000256" key="2">
    <source>
        <dbReference type="ARBA" id="ARBA00022723"/>
    </source>
</evidence>
<dbReference type="CDD" id="cd09876">
    <property type="entry name" value="PIN_Nob1-like"/>
    <property type="match status" value="1"/>
</dbReference>
<dbReference type="Gene3D" id="3.40.50.1010">
    <property type="entry name" value="5'-nuclease"/>
    <property type="match status" value="1"/>
</dbReference>
<dbReference type="Pfam" id="PF17146">
    <property type="entry name" value="PIN_6"/>
    <property type="match status" value="1"/>
</dbReference>
<dbReference type="EMBL" id="GG745346">
    <property type="protein sequence ID" value="KNE64942.1"/>
    <property type="molecule type" value="Genomic_DNA"/>
</dbReference>
<feature type="compositionally biased region" description="Basic and acidic residues" evidence="4">
    <location>
        <begin position="94"/>
        <end position="108"/>
    </location>
</feature>
<feature type="region of interest" description="Disordered" evidence="4">
    <location>
        <begin position="93"/>
        <end position="114"/>
    </location>
</feature>
<keyword evidence="3" id="KW-0378">Hydrolase</keyword>
<reference evidence="7" key="2">
    <citation type="submission" date="2009-11" db="EMBL/GenBank/DDBJ databases">
        <title>The Genome Sequence of Allomyces macrogynus strain ATCC 38327.</title>
        <authorList>
            <consortium name="The Broad Institute Genome Sequencing Platform"/>
            <person name="Russ C."/>
            <person name="Cuomo C."/>
            <person name="Shea T."/>
            <person name="Young S.K."/>
            <person name="Zeng Q."/>
            <person name="Koehrsen M."/>
            <person name="Haas B."/>
            <person name="Borodovsky M."/>
            <person name="Guigo R."/>
            <person name="Alvarado L."/>
            <person name="Berlin A."/>
            <person name="Borenstein D."/>
            <person name="Chen Z."/>
            <person name="Engels R."/>
            <person name="Freedman E."/>
            <person name="Gellesch M."/>
            <person name="Goldberg J."/>
            <person name="Griggs A."/>
            <person name="Gujja S."/>
            <person name="Heiman D."/>
            <person name="Hepburn T."/>
            <person name="Howarth C."/>
            <person name="Jen D."/>
            <person name="Larson L."/>
            <person name="Lewis B."/>
            <person name="Mehta T."/>
            <person name="Park D."/>
            <person name="Pearson M."/>
            <person name="Roberts A."/>
            <person name="Saif S."/>
            <person name="Shenoy N."/>
            <person name="Sisk P."/>
            <person name="Stolte C."/>
            <person name="Sykes S."/>
            <person name="Walk T."/>
            <person name="White J."/>
            <person name="Yandava C."/>
            <person name="Burger G."/>
            <person name="Gray M.W."/>
            <person name="Holland P.W.H."/>
            <person name="King N."/>
            <person name="Lang F.B.F."/>
            <person name="Roger A.J."/>
            <person name="Ruiz-Trillo I."/>
            <person name="Lander E."/>
            <person name="Nusbaum C."/>
        </authorList>
    </citation>
    <scope>NUCLEOTIDE SEQUENCE [LARGE SCALE GENOMIC DNA]</scope>
    <source>
        <strain evidence="7">ATCC 38327</strain>
    </source>
</reference>
<keyword evidence="1" id="KW-0540">Nuclease</keyword>
<evidence type="ECO:0000256" key="1">
    <source>
        <dbReference type="ARBA" id="ARBA00022722"/>
    </source>
</evidence>
<protein>
    <recommendedName>
        <fullName evidence="5">Ribonuclease PIN domain-containing protein</fullName>
    </recommendedName>
</protein>
<dbReference type="InterPro" id="IPR033411">
    <property type="entry name" value="Ribonuclease_PIN"/>
</dbReference>
<gene>
    <name evidence="6" type="ORF">AMAG_10607</name>
</gene>
<dbReference type="GO" id="GO:0030490">
    <property type="term" value="P:maturation of SSU-rRNA"/>
    <property type="evidence" value="ECO:0007669"/>
    <property type="project" value="TreeGrafter"/>
</dbReference>
<dbReference type="AlphaFoldDB" id="A0A0L0SR04"/>
<dbReference type="GO" id="GO:0046872">
    <property type="term" value="F:metal ion binding"/>
    <property type="evidence" value="ECO:0007669"/>
    <property type="project" value="UniProtKB-KW"/>
</dbReference>
<dbReference type="GO" id="GO:0004521">
    <property type="term" value="F:RNA endonuclease activity"/>
    <property type="evidence" value="ECO:0007669"/>
    <property type="project" value="TreeGrafter"/>
</dbReference>